<sequence length="686" mass="76580">MESERQVDPHHPPPPPPRPLLTHTIHNGQIHNREDRKADAQHQEPTGTARQRPAPDQLVAGPPTRKQQGGGRRLRMTGQRILQAVCDKAMFCASIAFRYTHNLSQGSAELPQRFLTQLKTSTLGAFLISRERRRLTDWLVLSDALSMRPRSAGRVIMRRGGRCWLLLLVSGCSRLPCLSFPRTWSSLGGRMAESHFVQTPAASELGAPAQQNGDGSGELPPMRREPAPGEGKQAPVPGKRRKQRGTPGERVVPPPKKRRTGVSFGDEHFAETSYYFEGGLRKVRPYYFDFRTYCKGRWVGRSLLQVFSSEFRAQPLASYEAAARAGRLHLNEEPVRDLSTELKDNDFLRNTVHRHEPPVTAEPVRLLAENEDMVVVDKPSSIPVHPCGRFRHNTVIFILGKEHQLKELHPLHRLDRLTSGVLMFAKTAAVSERIHEQVRDRQLEKEYVCRVEGEFPAEEVTCKEPILVVSYKVGVCRVDARGKPCETVFQRLSYNGHSSVVRCRPLTGRTHQIRVHLQYLGHPILNDPIYNSAAWGPSRGRGGHISKTDEELLRDLVVEHQAKQSLDMLDLCESGLSPGPADSAPPSSELGKDHLEDLTASAQKVDGAAERAPEDLGTVTTATSAKAAEADVGHEIDPLCAECRLVRQDPLPQDLVMFLHALSYKGPGFEYCSPMPAWAQDDWQEG</sequence>
<dbReference type="NCBIfam" id="TIGR00005">
    <property type="entry name" value="rluA_subfam"/>
    <property type="match status" value="1"/>
</dbReference>
<dbReference type="eggNOG" id="KOG1919">
    <property type="taxonomic scope" value="Eukaryota"/>
</dbReference>
<evidence type="ECO:0000313" key="6">
    <source>
        <dbReference type="RefSeq" id="XP_007538126.2"/>
    </source>
</evidence>
<feature type="region of interest" description="Disordered" evidence="3">
    <location>
        <begin position="205"/>
        <end position="264"/>
    </location>
</feature>
<dbReference type="InterPro" id="IPR020103">
    <property type="entry name" value="PsdUridine_synth_cat_dom_sf"/>
</dbReference>
<accession>A0A1S3ANR9</accession>
<feature type="compositionally biased region" description="Basic and acidic residues" evidence="3">
    <location>
        <begin position="1"/>
        <end position="11"/>
    </location>
</feature>
<name>A0A1S3ANR9_ERIEU</name>
<dbReference type="PANTHER" id="PTHR21600:SF40">
    <property type="entry name" value="PSEUDOURIDYLATE SYNTHASE RPUSD2"/>
    <property type="match status" value="1"/>
</dbReference>
<proteinExistence type="predicted"/>
<dbReference type="GeneID" id="103127172"/>
<dbReference type="Gene3D" id="3.30.2350.10">
    <property type="entry name" value="Pseudouridine synthase"/>
    <property type="match status" value="1"/>
</dbReference>
<dbReference type="GO" id="GO:0000455">
    <property type="term" value="P:enzyme-directed rRNA pseudouridine synthesis"/>
    <property type="evidence" value="ECO:0007669"/>
    <property type="project" value="TreeGrafter"/>
</dbReference>
<dbReference type="Pfam" id="PF00849">
    <property type="entry name" value="PseudoU_synth_2"/>
    <property type="match status" value="1"/>
</dbReference>
<dbReference type="CTD" id="27079"/>
<feature type="compositionally biased region" description="Basic and acidic residues" evidence="3">
    <location>
        <begin position="31"/>
        <end position="42"/>
    </location>
</feature>
<evidence type="ECO:0000313" key="5">
    <source>
        <dbReference type="Proteomes" id="UP001652624"/>
    </source>
</evidence>
<dbReference type="PANTHER" id="PTHR21600">
    <property type="entry name" value="MITOCHONDRIAL RNA PSEUDOURIDINE SYNTHASE"/>
    <property type="match status" value="1"/>
</dbReference>
<dbReference type="OrthoDB" id="424794at2759"/>
<protein>
    <submittedName>
        <fullName evidence="6">Pseudouridylate synthase RPUSD2</fullName>
    </submittedName>
</protein>
<evidence type="ECO:0000256" key="2">
    <source>
        <dbReference type="PIRSR" id="PIRSR606225-1"/>
    </source>
</evidence>
<dbReference type="InterPro" id="IPR006225">
    <property type="entry name" value="PsdUridine_synth_RluC/D"/>
</dbReference>
<reference evidence="6" key="1">
    <citation type="submission" date="2025-08" db="UniProtKB">
        <authorList>
            <consortium name="RefSeq"/>
        </authorList>
    </citation>
    <scope>IDENTIFICATION</scope>
</reference>
<keyword evidence="5" id="KW-1185">Reference proteome</keyword>
<feature type="domain" description="Pseudouridine synthase RsuA/RluA-like" evidence="4">
    <location>
        <begin position="372"/>
        <end position="518"/>
    </location>
</feature>
<dbReference type="InterPro" id="IPR006224">
    <property type="entry name" value="PsdUridine_synth_RluA-like_CS"/>
</dbReference>
<dbReference type="FunCoup" id="A0A1S3ANR9">
    <property type="interactions" value="3170"/>
</dbReference>
<dbReference type="GO" id="GO:0006397">
    <property type="term" value="P:mRNA processing"/>
    <property type="evidence" value="ECO:0007669"/>
    <property type="project" value="UniProtKB-KW"/>
</dbReference>
<dbReference type="InterPro" id="IPR050188">
    <property type="entry name" value="RluA_PseudoU_synthase"/>
</dbReference>
<dbReference type="InParanoid" id="A0A1S3ANR9"/>
<dbReference type="AlphaFoldDB" id="A0A1S3ANR9"/>
<dbReference type="SUPFAM" id="SSF55120">
    <property type="entry name" value="Pseudouridine synthase"/>
    <property type="match status" value="1"/>
</dbReference>
<organism evidence="5 6">
    <name type="scientific">Erinaceus europaeus</name>
    <name type="common">Western European hedgehog</name>
    <dbReference type="NCBI Taxonomy" id="9365"/>
    <lineage>
        <taxon>Eukaryota</taxon>
        <taxon>Metazoa</taxon>
        <taxon>Chordata</taxon>
        <taxon>Craniata</taxon>
        <taxon>Vertebrata</taxon>
        <taxon>Euteleostomi</taxon>
        <taxon>Mammalia</taxon>
        <taxon>Eutheria</taxon>
        <taxon>Laurasiatheria</taxon>
        <taxon>Eulipotyphla</taxon>
        <taxon>Erinaceidae</taxon>
        <taxon>Erinaceinae</taxon>
        <taxon>Erinaceus</taxon>
    </lineage>
</organism>
<comment type="catalytic activity">
    <reaction evidence="1">
        <text>a uridine in mRNA = a pseudouridine in mRNA</text>
        <dbReference type="Rhea" id="RHEA:56644"/>
        <dbReference type="Rhea" id="RHEA-COMP:14658"/>
        <dbReference type="Rhea" id="RHEA-COMP:14659"/>
        <dbReference type="ChEBI" id="CHEBI:65314"/>
        <dbReference type="ChEBI" id="CHEBI:65315"/>
    </reaction>
</comment>
<dbReference type="CDD" id="cd02557">
    <property type="entry name" value="PseudoU_synth_ScRIB2"/>
    <property type="match status" value="1"/>
</dbReference>
<evidence type="ECO:0000256" key="1">
    <source>
        <dbReference type="ARBA" id="ARBA00001166"/>
    </source>
</evidence>
<feature type="region of interest" description="Disordered" evidence="3">
    <location>
        <begin position="1"/>
        <end position="75"/>
    </location>
</feature>
<dbReference type="GO" id="GO:0009982">
    <property type="term" value="F:pseudouridine synthase activity"/>
    <property type="evidence" value="ECO:0007669"/>
    <property type="project" value="InterPro"/>
</dbReference>
<gene>
    <name evidence="6" type="primary">RPUSD2</name>
</gene>
<feature type="active site" evidence="2">
    <location>
        <position position="415"/>
    </location>
</feature>
<dbReference type="RefSeq" id="XP_007538126.2">
    <property type="nucleotide sequence ID" value="XM_007538064.3"/>
</dbReference>
<dbReference type="Proteomes" id="UP001652624">
    <property type="component" value="Chromosome 16"/>
</dbReference>
<evidence type="ECO:0000256" key="3">
    <source>
        <dbReference type="SAM" id="MobiDB-lite"/>
    </source>
</evidence>
<evidence type="ECO:0000259" key="4">
    <source>
        <dbReference type="Pfam" id="PF00849"/>
    </source>
</evidence>
<dbReference type="GO" id="GO:0003723">
    <property type="term" value="F:RNA binding"/>
    <property type="evidence" value="ECO:0007669"/>
    <property type="project" value="InterPro"/>
</dbReference>
<dbReference type="STRING" id="9365.ENSEEUP00000004676"/>
<dbReference type="InterPro" id="IPR006145">
    <property type="entry name" value="PsdUridine_synth_RsuA/RluA"/>
</dbReference>
<dbReference type="PROSITE" id="PS01129">
    <property type="entry name" value="PSI_RLU"/>
    <property type="match status" value="1"/>
</dbReference>